<keyword evidence="2" id="KW-1185">Reference proteome</keyword>
<dbReference type="VEuPathDB" id="FungiDB:BDBG_17951"/>
<dbReference type="RefSeq" id="XP_031581215.1">
    <property type="nucleotide sequence ID" value="XM_031725562.1"/>
</dbReference>
<protein>
    <submittedName>
        <fullName evidence="1">Uncharacterized protein</fullName>
    </submittedName>
</protein>
<dbReference type="EMBL" id="GG657482">
    <property type="protein sequence ID" value="OAT13982.1"/>
    <property type="molecule type" value="Genomic_DNA"/>
</dbReference>
<dbReference type="KEGG" id="bgh:BDBG_17951"/>
<dbReference type="GeneID" id="8501181"/>
<reference evidence="2" key="1">
    <citation type="journal article" date="2015" name="PLoS Genet.">
        <title>The dynamic genome and transcriptome of the human fungal pathogen Blastomyces and close relative Emmonsia.</title>
        <authorList>
            <person name="Munoz J.F."/>
            <person name="Gauthier G.M."/>
            <person name="Desjardins C.A."/>
            <person name="Gallo J.E."/>
            <person name="Holder J."/>
            <person name="Sullivan T.D."/>
            <person name="Marty A.J."/>
            <person name="Carmen J.C."/>
            <person name="Chen Z."/>
            <person name="Ding L."/>
            <person name="Gujja S."/>
            <person name="Magrini V."/>
            <person name="Misas E."/>
            <person name="Mitreva M."/>
            <person name="Priest M."/>
            <person name="Saif S."/>
            <person name="Whiston E.A."/>
            <person name="Young S."/>
            <person name="Zeng Q."/>
            <person name="Goldman W.E."/>
            <person name="Mardis E.R."/>
            <person name="Taylor J.W."/>
            <person name="McEwen J.G."/>
            <person name="Clay O.K."/>
            <person name="Klein B.S."/>
            <person name="Cuomo C.A."/>
        </authorList>
    </citation>
    <scope>NUCLEOTIDE SEQUENCE [LARGE SCALE GENOMIC DNA]</scope>
    <source>
        <strain evidence="2">SLH14081</strain>
    </source>
</reference>
<dbReference type="AlphaFoldDB" id="A0A179V5Q8"/>
<dbReference type="Proteomes" id="UP000002038">
    <property type="component" value="Unassembled WGS sequence"/>
</dbReference>
<organism evidence="1 2">
    <name type="scientific">Blastomyces gilchristii (strain SLH14081)</name>
    <name type="common">Blastomyces dermatitidis</name>
    <dbReference type="NCBI Taxonomy" id="559298"/>
    <lineage>
        <taxon>Eukaryota</taxon>
        <taxon>Fungi</taxon>
        <taxon>Dikarya</taxon>
        <taxon>Ascomycota</taxon>
        <taxon>Pezizomycotina</taxon>
        <taxon>Eurotiomycetes</taxon>
        <taxon>Eurotiomycetidae</taxon>
        <taxon>Onygenales</taxon>
        <taxon>Ajellomycetaceae</taxon>
        <taxon>Blastomyces</taxon>
    </lineage>
</organism>
<accession>A0A179V5Q8</accession>
<evidence type="ECO:0000313" key="2">
    <source>
        <dbReference type="Proteomes" id="UP000002038"/>
    </source>
</evidence>
<gene>
    <name evidence="1" type="ORF">BDBG_17951</name>
</gene>
<sequence length="162" mass="18283">MQLAPLKANVRFVVISYIDLEAIKCDKCAGQLLEPEPLQTEIILKRFFKRCLAKPHHVGVVKRNGERTLEVPLPGYEERDGTVLKTSEHKFIIIRQRIISPTTLEGSPSLAVLAFLEILINRWGFLQMSGVIICCPVDQRLETSNSPGTRLSEYSARLDEIP</sequence>
<proteinExistence type="predicted"/>
<evidence type="ECO:0000313" key="1">
    <source>
        <dbReference type="EMBL" id="OAT13982.1"/>
    </source>
</evidence>
<name>A0A179V5Q8_BLAGS</name>